<organism evidence="2 3">
    <name type="scientific">Trichomalopsis sarcophagae</name>
    <dbReference type="NCBI Taxonomy" id="543379"/>
    <lineage>
        <taxon>Eukaryota</taxon>
        <taxon>Metazoa</taxon>
        <taxon>Ecdysozoa</taxon>
        <taxon>Arthropoda</taxon>
        <taxon>Hexapoda</taxon>
        <taxon>Insecta</taxon>
        <taxon>Pterygota</taxon>
        <taxon>Neoptera</taxon>
        <taxon>Endopterygota</taxon>
        <taxon>Hymenoptera</taxon>
        <taxon>Apocrita</taxon>
        <taxon>Proctotrupomorpha</taxon>
        <taxon>Chalcidoidea</taxon>
        <taxon>Pteromalidae</taxon>
        <taxon>Pteromalinae</taxon>
        <taxon>Trichomalopsis</taxon>
    </lineage>
</organism>
<proteinExistence type="predicted"/>
<dbReference type="Proteomes" id="UP000215335">
    <property type="component" value="Unassembled WGS sequence"/>
</dbReference>
<name>A0A232FL72_9HYME</name>
<evidence type="ECO:0000313" key="3">
    <source>
        <dbReference type="Proteomes" id="UP000215335"/>
    </source>
</evidence>
<dbReference type="PROSITE" id="PS51257">
    <property type="entry name" value="PROKAR_LIPOPROTEIN"/>
    <property type="match status" value="1"/>
</dbReference>
<comment type="caution">
    <text evidence="2">The sequence shown here is derived from an EMBL/GenBank/DDBJ whole genome shotgun (WGS) entry which is preliminary data.</text>
</comment>
<dbReference type="AlphaFoldDB" id="A0A232FL72"/>
<evidence type="ECO:0000313" key="2">
    <source>
        <dbReference type="EMBL" id="OXU31494.1"/>
    </source>
</evidence>
<keyword evidence="1" id="KW-0732">Signal</keyword>
<feature type="signal peptide" evidence="1">
    <location>
        <begin position="1"/>
        <end position="29"/>
    </location>
</feature>
<reference evidence="2 3" key="1">
    <citation type="journal article" date="2017" name="Curr. Biol.">
        <title>The Evolution of Venom by Co-option of Single-Copy Genes.</title>
        <authorList>
            <person name="Martinson E.O."/>
            <person name="Mrinalini"/>
            <person name="Kelkar Y.D."/>
            <person name="Chang C.H."/>
            <person name="Werren J.H."/>
        </authorList>
    </citation>
    <scope>NUCLEOTIDE SEQUENCE [LARGE SCALE GENOMIC DNA]</scope>
    <source>
        <strain evidence="2 3">Alberta</strain>
        <tissue evidence="2">Whole body</tissue>
    </source>
</reference>
<sequence length="74" mass="8288">MASSVAKMTLKVCLLIVLIIACAVCVSEGRMIAGQCKESWKKYCEDQCQGKRFLCLHVVHNPSEPYCTCTQLLY</sequence>
<feature type="chain" id="PRO_5012308294" evidence="1">
    <location>
        <begin position="30"/>
        <end position="74"/>
    </location>
</feature>
<evidence type="ECO:0000256" key="1">
    <source>
        <dbReference type="SAM" id="SignalP"/>
    </source>
</evidence>
<protein>
    <submittedName>
        <fullName evidence="2">Uncharacterized protein</fullName>
    </submittedName>
</protein>
<accession>A0A232FL72</accession>
<keyword evidence="3" id="KW-1185">Reference proteome</keyword>
<dbReference type="EMBL" id="NNAY01000054">
    <property type="protein sequence ID" value="OXU31494.1"/>
    <property type="molecule type" value="Genomic_DNA"/>
</dbReference>
<gene>
    <name evidence="2" type="ORF">TSAR_006373</name>
</gene>